<dbReference type="EMBL" id="CAJVQC010030105">
    <property type="protein sequence ID" value="CAG8744663.1"/>
    <property type="molecule type" value="Genomic_DNA"/>
</dbReference>
<organism evidence="1 2">
    <name type="scientific">Racocetra persica</name>
    <dbReference type="NCBI Taxonomy" id="160502"/>
    <lineage>
        <taxon>Eukaryota</taxon>
        <taxon>Fungi</taxon>
        <taxon>Fungi incertae sedis</taxon>
        <taxon>Mucoromycota</taxon>
        <taxon>Glomeromycotina</taxon>
        <taxon>Glomeromycetes</taxon>
        <taxon>Diversisporales</taxon>
        <taxon>Gigasporaceae</taxon>
        <taxon>Racocetra</taxon>
    </lineage>
</organism>
<evidence type="ECO:0000313" key="2">
    <source>
        <dbReference type="Proteomes" id="UP000789920"/>
    </source>
</evidence>
<comment type="caution">
    <text evidence="1">The sequence shown here is derived from an EMBL/GenBank/DDBJ whole genome shotgun (WGS) entry which is preliminary data.</text>
</comment>
<feature type="non-terminal residue" evidence="1">
    <location>
        <position position="1"/>
    </location>
</feature>
<accession>A0ACA9QEJ9</accession>
<reference evidence="1" key="1">
    <citation type="submission" date="2021-06" db="EMBL/GenBank/DDBJ databases">
        <authorList>
            <person name="Kallberg Y."/>
            <person name="Tangrot J."/>
            <person name="Rosling A."/>
        </authorList>
    </citation>
    <scope>NUCLEOTIDE SEQUENCE</scope>
    <source>
        <strain evidence="1">MA461A</strain>
    </source>
</reference>
<proteinExistence type="predicted"/>
<gene>
    <name evidence="1" type="ORF">RPERSI_LOCUS13527</name>
</gene>
<sequence>IYNRFAASGDIMHSTVSQVEFLLDNDIPILFFVGDADFICNWIGSNEMIESLKWKCQQEFNNAKFQDWKVDGVKVGEIRKVKNL</sequence>
<name>A0ACA9QEJ9_9GLOM</name>
<dbReference type="Proteomes" id="UP000789920">
    <property type="component" value="Unassembled WGS sequence"/>
</dbReference>
<evidence type="ECO:0000313" key="1">
    <source>
        <dbReference type="EMBL" id="CAG8744663.1"/>
    </source>
</evidence>
<feature type="non-terminal residue" evidence="1">
    <location>
        <position position="84"/>
    </location>
</feature>
<protein>
    <submittedName>
        <fullName evidence="1">35047_t:CDS:1</fullName>
    </submittedName>
</protein>
<keyword evidence="2" id="KW-1185">Reference proteome</keyword>